<gene>
    <name evidence="1" type="ORF">L1987_57338</name>
</gene>
<proteinExistence type="predicted"/>
<dbReference type="Proteomes" id="UP001056120">
    <property type="component" value="Linkage Group LG19"/>
</dbReference>
<organism evidence="1 2">
    <name type="scientific">Smallanthus sonchifolius</name>
    <dbReference type="NCBI Taxonomy" id="185202"/>
    <lineage>
        <taxon>Eukaryota</taxon>
        <taxon>Viridiplantae</taxon>
        <taxon>Streptophyta</taxon>
        <taxon>Embryophyta</taxon>
        <taxon>Tracheophyta</taxon>
        <taxon>Spermatophyta</taxon>
        <taxon>Magnoliopsida</taxon>
        <taxon>eudicotyledons</taxon>
        <taxon>Gunneridae</taxon>
        <taxon>Pentapetalae</taxon>
        <taxon>asterids</taxon>
        <taxon>campanulids</taxon>
        <taxon>Asterales</taxon>
        <taxon>Asteraceae</taxon>
        <taxon>Asteroideae</taxon>
        <taxon>Heliantheae alliance</taxon>
        <taxon>Millerieae</taxon>
        <taxon>Smallanthus</taxon>
    </lineage>
</organism>
<sequence>MSDCIKRSSQVEPSEESSKDVRVLADQDEHDLLEVEKQKLLWRLKVNEHKLDSDKLKINELKDKLVNSWRYVTWERASKDTKEADLARAKQDLKSDEDSCVGAKDTCIRLSRELRNVRVQCDLHLLWNLKCDGGDVALR</sequence>
<reference evidence="2" key="1">
    <citation type="journal article" date="2022" name="Mol. Ecol. Resour.">
        <title>The genomes of chicory, endive, great burdock and yacon provide insights into Asteraceae palaeo-polyploidization history and plant inulin production.</title>
        <authorList>
            <person name="Fan W."/>
            <person name="Wang S."/>
            <person name="Wang H."/>
            <person name="Wang A."/>
            <person name="Jiang F."/>
            <person name="Liu H."/>
            <person name="Zhao H."/>
            <person name="Xu D."/>
            <person name="Zhang Y."/>
        </authorList>
    </citation>
    <scope>NUCLEOTIDE SEQUENCE [LARGE SCALE GENOMIC DNA]</scope>
    <source>
        <strain evidence="2">cv. Yunnan</strain>
    </source>
</reference>
<dbReference type="EMBL" id="CM042036">
    <property type="protein sequence ID" value="KAI3744261.1"/>
    <property type="molecule type" value="Genomic_DNA"/>
</dbReference>
<keyword evidence="2" id="KW-1185">Reference proteome</keyword>
<comment type="caution">
    <text evidence="1">The sequence shown here is derived from an EMBL/GenBank/DDBJ whole genome shotgun (WGS) entry which is preliminary data.</text>
</comment>
<name>A0ACB9DCS3_9ASTR</name>
<protein>
    <submittedName>
        <fullName evidence="1">Uncharacterized protein</fullName>
    </submittedName>
</protein>
<evidence type="ECO:0000313" key="2">
    <source>
        <dbReference type="Proteomes" id="UP001056120"/>
    </source>
</evidence>
<accession>A0ACB9DCS3</accession>
<reference evidence="1 2" key="2">
    <citation type="journal article" date="2022" name="Mol. Ecol. Resour.">
        <title>The genomes of chicory, endive, great burdock and yacon provide insights into Asteraceae paleo-polyploidization history and plant inulin production.</title>
        <authorList>
            <person name="Fan W."/>
            <person name="Wang S."/>
            <person name="Wang H."/>
            <person name="Wang A."/>
            <person name="Jiang F."/>
            <person name="Liu H."/>
            <person name="Zhao H."/>
            <person name="Xu D."/>
            <person name="Zhang Y."/>
        </authorList>
    </citation>
    <scope>NUCLEOTIDE SEQUENCE [LARGE SCALE GENOMIC DNA]</scope>
    <source>
        <strain evidence="2">cv. Yunnan</strain>
        <tissue evidence="1">Leaves</tissue>
    </source>
</reference>
<evidence type="ECO:0000313" key="1">
    <source>
        <dbReference type="EMBL" id="KAI3744261.1"/>
    </source>
</evidence>